<feature type="region of interest" description="Disordered" evidence="1">
    <location>
        <begin position="158"/>
        <end position="242"/>
    </location>
</feature>
<feature type="compositionally biased region" description="Polar residues" evidence="1">
    <location>
        <begin position="222"/>
        <end position="242"/>
    </location>
</feature>
<feature type="region of interest" description="Disordered" evidence="1">
    <location>
        <begin position="1064"/>
        <end position="1161"/>
    </location>
</feature>
<name>A0A6A6YVL3_9PEZI</name>
<reference evidence="5" key="3">
    <citation type="submission" date="2025-04" db="UniProtKB">
        <authorList>
            <consortium name="RefSeq"/>
        </authorList>
    </citation>
    <scope>IDENTIFICATION</scope>
    <source>
        <strain evidence="5">CBS 304.34</strain>
    </source>
</reference>
<feature type="region of interest" description="Disordered" evidence="1">
    <location>
        <begin position="876"/>
        <end position="1043"/>
    </location>
</feature>
<feature type="compositionally biased region" description="Pro residues" evidence="1">
    <location>
        <begin position="902"/>
        <end position="913"/>
    </location>
</feature>
<reference evidence="5" key="2">
    <citation type="submission" date="2020-04" db="EMBL/GenBank/DDBJ databases">
        <authorList>
            <consortium name="NCBI Genome Project"/>
        </authorList>
    </citation>
    <scope>NUCLEOTIDE SEQUENCE</scope>
    <source>
        <strain evidence="5">CBS 304.34</strain>
    </source>
</reference>
<feature type="compositionally biased region" description="Basic and acidic residues" evidence="1">
    <location>
        <begin position="281"/>
        <end position="306"/>
    </location>
</feature>
<feature type="compositionally biased region" description="Polar residues" evidence="1">
    <location>
        <begin position="598"/>
        <end position="609"/>
    </location>
</feature>
<dbReference type="InterPro" id="IPR036116">
    <property type="entry name" value="FN3_sf"/>
</dbReference>
<dbReference type="RefSeq" id="XP_033579805.1">
    <property type="nucleotide sequence ID" value="XM_033725144.1"/>
</dbReference>
<accession>A0A6A6YVL3</accession>
<evidence type="ECO:0000259" key="2">
    <source>
        <dbReference type="PROSITE" id="PS50853"/>
    </source>
</evidence>
<feature type="compositionally biased region" description="Polar residues" evidence="1">
    <location>
        <begin position="1092"/>
        <end position="1101"/>
    </location>
</feature>
<dbReference type="SMART" id="SM00060">
    <property type="entry name" value="FN3"/>
    <property type="match status" value="1"/>
</dbReference>
<dbReference type="InterPro" id="IPR013783">
    <property type="entry name" value="Ig-like_fold"/>
</dbReference>
<feature type="compositionally biased region" description="Polar residues" evidence="1">
    <location>
        <begin position="784"/>
        <end position="804"/>
    </location>
</feature>
<dbReference type="EMBL" id="MU003696">
    <property type="protein sequence ID" value="KAF2812841.1"/>
    <property type="molecule type" value="Genomic_DNA"/>
</dbReference>
<feature type="compositionally biased region" description="Polar residues" evidence="1">
    <location>
        <begin position="879"/>
        <end position="890"/>
    </location>
</feature>
<dbReference type="SUPFAM" id="SSF49265">
    <property type="entry name" value="Fibronectin type III"/>
    <property type="match status" value="1"/>
</dbReference>
<feature type="compositionally biased region" description="Basic and acidic residues" evidence="1">
    <location>
        <begin position="319"/>
        <end position="332"/>
    </location>
</feature>
<dbReference type="OrthoDB" id="5572782at2759"/>
<feature type="region of interest" description="Disordered" evidence="1">
    <location>
        <begin position="276"/>
        <end position="332"/>
    </location>
</feature>
<feature type="compositionally biased region" description="Polar residues" evidence="1">
    <location>
        <begin position="1002"/>
        <end position="1015"/>
    </location>
</feature>
<dbReference type="GeneID" id="54466037"/>
<feature type="domain" description="Fibronectin type-III" evidence="2">
    <location>
        <begin position="66"/>
        <end position="154"/>
    </location>
</feature>
<evidence type="ECO:0000256" key="1">
    <source>
        <dbReference type="SAM" id="MobiDB-lite"/>
    </source>
</evidence>
<dbReference type="AlphaFoldDB" id="A0A6A6YVL3"/>
<feature type="region of interest" description="Disordered" evidence="1">
    <location>
        <begin position="403"/>
        <end position="427"/>
    </location>
</feature>
<feature type="region of interest" description="Disordered" evidence="1">
    <location>
        <begin position="590"/>
        <end position="647"/>
    </location>
</feature>
<gene>
    <name evidence="3 5" type="ORF">BDZ99DRAFT_517151</name>
</gene>
<dbReference type="Gene3D" id="2.60.40.10">
    <property type="entry name" value="Immunoglobulins"/>
    <property type="match status" value="1"/>
</dbReference>
<dbReference type="Proteomes" id="UP000504636">
    <property type="component" value="Unplaced"/>
</dbReference>
<feature type="compositionally biased region" description="Basic and acidic residues" evidence="1">
    <location>
        <begin position="930"/>
        <end position="975"/>
    </location>
</feature>
<evidence type="ECO:0000313" key="3">
    <source>
        <dbReference type="EMBL" id="KAF2812841.1"/>
    </source>
</evidence>
<feature type="compositionally biased region" description="Low complexity" evidence="1">
    <location>
        <begin position="309"/>
        <end position="318"/>
    </location>
</feature>
<evidence type="ECO:0000313" key="5">
    <source>
        <dbReference type="RefSeq" id="XP_033579805.1"/>
    </source>
</evidence>
<dbReference type="InterPro" id="IPR003961">
    <property type="entry name" value="FN3_dom"/>
</dbReference>
<evidence type="ECO:0000313" key="4">
    <source>
        <dbReference type="Proteomes" id="UP000504636"/>
    </source>
</evidence>
<dbReference type="PROSITE" id="PS50853">
    <property type="entry name" value="FN3"/>
    <property type="match status" value="1"/>
</dbReference>
<feature type="compositionally biased region" description="Basic and acidic residues" evidence="1">
    <location>
        <begin position="164"/>
        <end position="176"/>
    </location>
</feature>
<reference evidence="3 5" key="1">
    <citation type="journal article" date="2020" name="Stud. Mycol.">
        <title>101 Dothideomycetes genomes: a test case for predicting lifestyles and emergence of pathogens.</title>
        <authorList>
            <person name="Haridas S."/>
            <person name="Albert R."/>
            <person name="Binder M."/>
            <person name="Bloem J."/>
            <person name="Labutti K."/>
            <person name="Salamov A."/>
            <person name="Andreopoulos B."/>
            <person name="Baker S."/>
            <person name="Barry K."/>
            <person name="Bills G."/>
            <person name="Bluhm B."/>
            <person name="Cannon C."/>
            <person name="Castanera R."/>
            <person name="Culley D."/>
            <person name="Daum C."/>
            <person name="Ezra D."/>
            <person name="Gonzalez J."/>
            <person name="Henrissat B."/>
            <person name="Kuo A."/>
            <person name="Liang C."/>
            <person name="Lipzen A."/>
            <person name="Lutzoni F."/>
            <person name="Magnuson J."/>
            <person name="Mondo S."/>
            <person name="Nolan M."/>
            <person name="Ohm R."/>
            <person name="Pangilinan J."/>
            <person name="Park H.-J."/>
            <person name="Ramirez L."/>
            <person name="Alfaro M."/>
            <person name="Sun H."/>
            <person name="Tritt A."/>
            <person name="Yoshinaga Y."/>
            <person name="Zwiers L.-H."/>
            <person name="Turgeon B."/>
            <person name="Goodwin S."/>
            <person name="Spatafora J."/>
            <person name="Crous P."/>
            <person name="Grigoriev I."/>
        </authorList>
    </citation>
    <scope>NUCLEOTIDE SEQUENCE</scope>
    <source>
        <strain evidence="3 5">CBS 304.34</strain>
    </source>
</reference>
<organism evidence="3">
    <name type="scientific">Mytilinidion resinicola</name>
    <dbReference type="NCBI Taxonomy" id="574789"/>
    <lineage>
        <taxon>Eukaryota</taxon>
        <taxon>Fungi</taxon>
        <taxon>Dikarya</taxon>
        <taxon>Ascomycota</taxon>
        <taxon>Pezizomycotina</taxon>
        <taxon>Dothideomycetes</taxon>
        <taxon>Pleosporomycetidae</taxon>
        <taxon>Mytilinidiales</taxon>
        <taxon>Mytilinidiaceae</taxon>
        <taxon>Mytilinidion</taxon>
    </lineage>
</organism>
<dbReference type="CDD" id="cd00063">
    <property type="entry name" value="FN3"/>
    <property type="match status" value="1"/>
</dbReference>
<dbReference type="Pfam" id="PF00041">
    <property type="entry name" value="fn3"/>
    <property type="match status" value="1"/>
</dbReference>
<proteinExistence type="predicted"/>
<protein>
    <recommendedName>
        <fullName evidence="2">Fibronectin type-III domain-containing protein</fullName>
    </recommendedName>
</protein>
<feature type="region of interest" description="Disordered" evidence="1">
    <location>
        <begin position="673"/>
        <end position="737"/>
    </location>
</feature>
<feature type="region of interest" description="Disordered" evidence="1">
    <location>
        <begin position="784"/>
        <end position="828"/>
    </location>
</feature>
<feature type="compositionally biased region" description="Polar residues" evidence="1">
    <location>
        <begin position="1022"/>
        <end position="1033"/>
    </location>
</feature>
<feature type="compositionally biased region" description="Low complexity" evidence="1">
    <location>
        <begin position="624"/>
        <end position="641"/>
    </location>
</feature>
<sequence>MLSDYPYALYWHPNAALHGMDGSVFSSAGLLKTACVCLALFWVAFRAYQVLSKPVEELVHLLGLEVPVAPVVSLAGIKADGILLHWKPPDSRSSIAKYLVRINGIDIDDLSPLETSVTVTDLQPDHHYTVRIVTVNAASFQAPSVPLRLRTLRADSGQYFNTSPHKEENNGDDKDSNPAPVVRPCKTFGDAHISPPTPPPMAREHSNSQSRVRRVDAARRNSPASQTADQAHNAQESTAAETSIQQLTERLEALRQEVDDVERQIADEEEEFQCTKASLSQKRDEKKYALKEREDASRDLRKEVAGLERANTAAQARRATQEKSLQQKENERRKLRNDIVRWENEIQEMRAEAEQAENDRIEYLNTSEQKIKDLKDKHDKEISVNKSLEEVIHEKGIQIKTLEEEKKRIEGGDDENENPEHTPAAEADEDKMWMQTLAALQSRYATAWNLFSEAERANQEAHRRLQYLEQRRASQPHLFSTMPMEGLSGRRGSRRRTGSLRNELIASAAPAGFVPTTAPPFNTSISSISPSFANPTPYFNINNGMAIPLAHTSFSPAEVEALTGGAPMSPTAGALLPSGLFGDDLEKADVDEDDEHSSGSGLSSHNPTSGFALPGLGAPQTLEPIQSPSSPVSIQSRSPSVFASPRDSNSHLAFIPGAAENLIESDRRSIRSTSSSLMAATGNGNPTTRFGNLFGLNRQRGKTLSDDGPPLGSLKSSQSHSMPRQEPGLDPIGTQRRRGSYSGAWFDAFTRNKPVTEDTQNNKQHIATRKRAFNMFGSKGDPWLSSSLGLNRPSSPRQGSTKSGEVSLLPRPSTESQQRFGWPVDGFGQRSSPLGADWSIANTSSWSRHPSRRPSVQYNGSTASLLHDGIPFGEVTDEFPNSSKSPTQAPIGTRPQSSASMMPPPVPPTPPKQLNPTAPNFKSIFSWAEKSNKTDKEAVKEAKKAEKIVEKKAKAEKAADKAAEKAARKEKEKALALETAAVDSGKDTSSPMGPRRSRDNRSISTAADESTSSPRESLERLVSQTPSESQAPSSVGRESFMTKLARKGSTTKFLHKFTNEKSLLSVKKAGEVGTPDETDEDGGSSHGAMTKSVDSVSSSPLLGSGMKDNRGSGLSWSSIKRMGKRGDKTPSLHESIASEATTGDEDEGYTSHQEGYVAPSA</sequence>
<keyword evidence="4" id="KW-1185">Reference proteome</keyword>